<comment type="caution">
    <text evidence="1">The sequence shown here is derived from an EMBL/GenBank/DDBJ whole genome shotgun (WGS) entry which is preliminary data.</text>
</comment>
<sequence>MSFQQQYEQYQGQQPGEQGPNPNVSQTDLGQPMDQSGGFPPQGQMGPPGSAGPDGNGQGAGKTTLWMGELEPWIDENFVRSIWYNMGETVNVKMIRDKFSGNAGYCFVDFASPDAASKALGLNGQLIPNSNRPFKLNWASGGGLADRSRDERGPEYSIFVGDLGPEVTEFVLVQLFQNKYTSTKSAKIMSDPISGMSRGYGFVRFANEEDQQKALTEMQGVYCGNRPMRISTATPKNKSGGPGGPGGMNMQQGGGPGMGMYSMGAPPMGYYGAPQPMNQFTDPNNTTVFVGGLSGYVTEDELRSFFQGFGEITYVKIPPGKGCGFVQFVQRHAAEMAINQMQGYPIGNSRVRLSWGRSQNNSGPAGTPYRPAPPPPVFGPGMGMPPQHPGYGGGFAPMKPLSAAATTATVGRLRRTPGSSPRPLAERWPRLQSWGETAVAPSGDCHPVRALPSQPSRLAVKHSSLSALSQPSRNTAAAFWLCKSRAALESCCCSPAMRYDNWDIILFPEASNIPIPEYKTACYFSRDEDGHGLPTLRTYIGTLKPETPFRISVHHWGPPKPSPFLQQLQRTAGLEITFTVQVHIDGTRLYHGEFALDTSSPQEIAYEQRLFRPLKSKEHPTSQPKQRLLFPHSDRNVLLQSSAWQPRGTDNRVNITLSERLISKEGSLDMGCWDIVCFSFQHAPRELLEQAGIAYPIIDPLRTLVGERATFAPQSNARNTTTRNSNQGFRRQTISSPESDTDPIRPPNPEPFQEPRTRMPSLAMYPSQFIGHRGGGPPGIWHNSYGPFVDDDISMGSWSSQRYASDTAGMQGFHSPSFLPYGAPPWGHGAAAVSRQHAVPNISGTQRRKDDNSQQVMMALRDDQFGQILEAISPSKKHRGVLATHQQELYRPSFQAHRPPKMGALSVPVRPASAAIGRPAAYSDLNTVSRNSVKRPSSDHANFSANAASRTISRTAHHNGTHRSGISMHSPLPTETQRWDSDVSMRDGSSNFSSVCRSETNPTSLDKKAVSAHAPSAGGEVKSRKEGLAADANAPLGTESHDRSLLPTTNAGPTTRRQFATDTSRKPLRNRPTGEAHSVPEHVEVIDVDAIDPSLVTEPTPDLAGLSTFKPMHKAGMSSISSTGRLEQQLYSALGEELGSFDQQMETADMGPELTQALSGTGTHGDLSGSTLLGPPVSESEPVVKRKRQGTIGGERDVSPSRKKERARMVTVEDDDTPEDMSRMMGDSLES</sequence>
<protein>
    <submittedName>
        <fullName evidence="1">Uncharacterized protein</fullName>
    </submittedName>
</protein>
<keyword evidence="2" id="KW-1185">Reference proteome</keyword>
<proteinExistence type="predicted"/>
<dbReference type="Proteomes" id="UP001153331">
    <property type="component" value="Unassembled WGS sequence"/>
</dbReference>
<dbReference type="EMBL" id="JAPHNI010001160">
    <property type="protein sequence ID" value="KAJ8106475.1"/>
    <property type="molecule type" value="Genomic_DNA"/>
</dbReference>
<name>A0ACC2HUE9_9PLEO</name>
<evidence type="ECO:0000313" key="1">
    <source>
        <dbReference type="EMBL" id="KAJ8106475.1"/>
    </source>
</evidence>
<organism evidence="1 2">
    <name type="scientific">Boeremia exigua</name>
    <dbReference type="NCBI Taxonomy" id="749465"/>
    <lineage>
        <taxon>Eukaryota</taxon>
        <taxon>Fungi</taxon>
        <taxon>Dikarya</taxon>
        <taxon>Ascomycota</taxon>
        <taxon>Pezizomycotina</taxon>
        <taxon>Dothideomycetes</taxon>
        <taxon>Pleosporomycetidae</taxon>
        <taxon>Pleosporales</taxon>
        <taxon>Pleosporineae</taxon>
        <taxon>Didymellaceae</taxon>
        <taxon>Boeremia</taxon>
    </lineage>
</organism>
<reference evidence="1" key="1">
    <citation type="submission" date="2022-11" db="EMBL/GenBank/DDBJ databases">
        <title>Genome Sequence of Boeremia exigua.</title>
        <authorList>
            <person name="Buettner E."/>
        </authorList>
    </citation>
    <scope>NUCLEOTIDE SEQUENCE</scope>
    <source>
        <strain evidence="1">CU02</strain>
    </source>
</reference>
<evidence type="ECO:0000313" key="2">
    <source>
        <dbReference type="Proteomes" id="UP001153331"/>
    </source>
</evidence>
<gene>
    <name evidence="1" type="ORF">OPT61_g9514</name>
</gene>
<accession>A0ACC2HUE9</accession>